<proteinExistence type="predicted"/>
<comment type="caution">
    <text evidence="1">The sequence shown here is derived from an EMBL/GenBank/DDBJ whole genome shotgun (WGS) entry which is preliminary data.</text>
</comment>
<evidence type="ECO:0000313" key="1">
    <source>
        <dbReference type="EMBL" id="MCQ8119479.1"/>
    </source>
</evidence>
<keyword evidence="2" id="KW-1185">Reference proteome</keyword>
<reference evidence="1 2" key="1">
    <citation type="submission" date="2022-07" db="EMBL/GenBank/DDBJ databases">
        <title>Methylomonas rivi sp. nov., Methylomonas rosea sp. nov., Methylomonas aureus sp. nov. and Methylomonas subterranea sp. nov., four novel methanotrophs isolated from a freshwater creek and the deep terrestrial subsurface.</title>
        <authorList>
            <person name="Abin C."/>
            <person name="Sankaranarayanan K."/>
            <person name="Garner C."/>
            <person name="Sindelar R."/>
            <person name="Kotary K."/>
            <person name="Garner R."/>
            <person name="Barclay S."/>
            <person name="Lawson P."/>
            <person name="Krumholz L."/>
        </authorList>
    </citation>
    <scope>NUCLEOTIDE SEQUENCE [LARGE SCALE GENOMIC DNA]</scope>
    <source>
        <strain evidence="1 2">WSC-7</strain>
    </source>
</reference>
<dbReference type="EMBL" id="JANIBL010000073">
    <property type="protein sequence ID" value="MCQ8119479.1"/>
    <property type="molecule type" value="Genomic_DNA"/>
</dbReference>
<evidence type="ECO:0000313" key="2">
    <source>
        <dbReference type="Proteomes" id="UP001524570"/>
    </source>
</evidence>
<gene>
    <name evidence="1" type="ORF">NP589_18795</name>
</gene>
<sequence>MQQSQFSAKNLVQISPPLSAMAVEKSLKMLRMETKLRLAGCTATNRKQLLLKFKQTNEIPNDQYS</sequence>
<dbReference type="Proteomes" id="UP001524570">
    <property type="component" value="Unassembled WGS sequence"/>
</dbReference>
<protein>
    <submittedName>
        <fullName evidence="1">Uncharacterized protein</fullName>
    </submittedName>
</protein>
<accession>A0ABT1TXH9</accession>
<name>A0ABT1TXH9_9GAMM</name>
<organism evidence="1 2">
    <name type="scientific">Methylomonas rosea</name>
    <dbReference type="NCBI Taxonomy" id="2952227"/>
    <lineage>
        <taxon>Bacteria</taxon>
        <taxon>Pseudomonadati</taxon>
        <taxon>Pseudomonadota</taxon>
        <taxon>Gammaproteobacteria</taxon>
        <taxon>Methylococcales</taxon>
        <taxon>Methylococcaceae</taxon>
        <taxon>Methylomonas</taxon>
    </lineage>
</organism>
<dbReference type="RefSeq" id="WP_256608331.1">
    <property type="nucleotide sequence ID" value="NZ_JANIBL010000073.1"/>
</dbReference>